<evidence type="ECO:0000313" key="8">
    <source>
        <dbReference type="Proteomes" id="UP001073053"/>
    </source>
</evidence>
<dbReference type="Gene3D" id="3.50.50.60">
    <property type="entry name" value="FAD/NAD(P)-binding domain"/>
    <property type="match status" value="1"/>
</dbReference>
<feature type="domain" description="FAD dependent oxidoreductase" evidence="6">
    <location>
        <begin position="6"/>
        <end position="345"/>
    </location>
</feature>
<evidence type="ECO:0000256" key="4">
    <source>
        <dbReference type="ARBA" id="ARBA00049872"/>
    </source>
</evidence>
<dbReference type="GO" id="GO:0043799">
    <property type="term" value="F:glycine oxidase activity"/>
    <property type="evidence" value="ECO:0007669"/>
    <property type="project" value="UniProtKB-EC"/>
</dbReference>
<dbReference type="InterPro" id="IPR006076">
    <property type="entry name" value="FAD-dep_OxRdtase"/>
</dbReference>
<dbReference type="EC" id="1.4.3.19" evidence="5"/>
<sequence length="369" mass="40652">MKRHYDAVVIGGGIIGSAIAYQLAKEKKNTALLESGTIGGRTTSAAAGMLGAHAECEERDAFFDFAMHSQRLYQGLGEELLALSGIDIRRHEGGMFKLAFSEEDVSRLRRMDDLDSVSWHTKEEVLEKEPYTAGEIYGASFIQDDVHVEPYFVCKAYAKSAKALGTDIFEHTPVLDVTRGGESILIKTGSGDVHADHVVVASGVWSGMFFKQLGLNQSFFPVKGECLSVWNDDIPLTKTLYHDHCYIVPRKSGRLVVGATMKPGDWSDKPDLGGLQSVMEKAKTMLPAIQNMKVDRFWAGLRPGTKDGKPYIGRHPEDSRILFAAGHFRNGILLAPATGALIGDLIMNKEVKADWLHAFRIDRKEAVQI</sequence>
<evidence type="ECO:0000256" key="3">
    <source>
        <dbReference type="ARBA" id="ARBA00023002"/>
    </source>
</evidence>
<evidence type="ECO:0000256" key="2">
    <source>
        <dbReference type="ARBA" id="ARBA00022977"/>
    </source>
</evidence>
<comment type="pathway">
    <text evidence="1">Cofactor biosynthesis; thiamine diphosphate biosynthesis.</text>
</comment>
<dbReference type="AlphaFoldDB" id="A0A9Q4EHG9"/>
<dbReference type="Proteomes" id="UP001073053">
    <property type="component" value="Unassembled WGS sequence"/>
</dbReference>
<name>A0A9Q4EHG9_9BACI</name>
<dbReference type="GO" id="GO:0009228">
    <property type="term" value="P:thiamine biosynthetic process"/>
    <property type="evidence" value="ECO:0007669"/>
    <property type="project" value="UniProtKB-KW"/>
</dbReference>
<dbReference type="SUPFAM" id="SSF54373">
    <property type="entry name" value="FAD-linked reductases, C-terminal domain"/>
    <property type="match status" value="1"/>
</dbReference>
<gene>
    <name evidence="7" type="primary">thiO</name>
    <name evidence="7" type="ORF">MOF03_03445</name>
</gene>
<dbReference type="PANTHER" id="PTHR13847">
    <property type="entry name" value="SARCOSINE DEHYDROGENASE-RELATED"/>
    <property type="match status" value="1"/>
</dbReference>
<dbReference type="InterPro" id="IPR036188">
    <property type="entry name" value="FAD/NAD-bd_sf"/>
</dbReference>
<accession>A0A9Q4EHG9</accession>
<dbReference type="PANTHER" id="PTHR13847:SF289">
    <property type="entry name" value="GLYCINE OXIDASE"/>
    <property type="match status" value="1"/>
</dbReference>
<evidence type="ECO:0000259" key="6">
    <source>
        <dbReference type="Pfam" id="PF01266"/>
    </source>
</evidence>
<dbReference type="Gene3D" id="3.30.9.10">
    <property type="entry name" value="D-Amino Acid Oxidase, subunit A, domain 2"/>
    <property type="match status" value="1"/>
</dbReference>
<organism evidence="7 8">
    <name type="scientific">Bacillus halotolerans</name>
    <dbReference type="NCBI Taxonomy" id="260554"/>
    <lineage>
        <taxon>Bacteria</taxon>
        <taxon>Bacillati</taxon>
        <taxon>Bacillota</taxon>
        <taxon>Bacilli</taxon>
        <taxon>Bacillales</taxon>
        <taxon>Bacillaceae</taxon>
        <taxon>Bacillus</taxon>
    </lineage>
</organism>
<evidence type="ECO:0000313" key="7">
    <source>
        <dbReference type="EMBL" id="MCY9183717.1"/>
    </source>
</evidence>
<dbReference type="SUPFAM" id="SSF51905">
    <property type="entry name" value="FAD/NAD(P)-binding domain"/>
    <property type="match status" value="1"/>
</dbReference>
<comment type="catalytic activity">
    <reaction evidence="4">
        <text>glycine + O2 + H2O = glyoxylate + H2O2 + NH4(+)</text>
        <dbReference type="Rhea" id="RHEA:11532"/>
        <dbReference type="ChEBI" id="CHEBI:15377"/>
        <dbReference type="ChEBI" id="CHEBI:15379"/>
        <dbReference type="ChEBI" id="CHEBI:16240"/>
        <dbReference type="ChEBI" id="CHEBI:28938"/>
        <dbReference type="ChEBI" id="CHEBI:36655"/>
        <dbReference type="ChEBI" id="CHEBI:57305"/>
        <dbReference type="EC" id="1.4.3.19"/>
    </reaction>
</comment>
<keyword evidence="3 7" id="KW-0560">Oxidoreductase</keyword>
<reference evidence="7" key="1">
    <citation type="submission" date="2022-02" db="EMBL/GenBank/DDBJ databases">
        <title>Crop Bioprotection Bacillus Genome Sequencing.</title>
        <authorList>
            <person name="Dunlap C."/>
        </authorList>
    </citation>
    <scope>NUCLEOTIDE SEQUENCE</scope>
    <source>
        <strain evidence="7">EC49O2N-C10</strain>
    </source>
</reference>
<dbReference type="Pfam" id="PF01266">
    <property type="entry name" value="DAO"/>
    <property type="match status" value="1"/>
</dbReference>
<protein>
    <recommendedName>
        <fullName evidence="5">glycine oxidase</fullName>
        <ecNumber evidence="5">1.4.3.19</ecNumber>
    </recommendedName>
</protein>
<evidence type="ECO:0000256" key="1">
    <source>
        <dbReference type="ARBA" id="ARBA00004948"/>
    </source>
</evidence>
<dbReference type="GO" id="GO:0005737">
    <property type="term" value="C:cytoplasm"/>
    <property type="evidence" value="ECO:0007669"/>
    <property type="project" value="TreeGrafter"/>
</dbReference>
<dbReference type="GO" id="GO:0050660">
    <property type="term" value="F:flavin adenine dinucleotide binding"/>
    <property type="evidence" value="ECO:0007669"/>
    <property type="project" value="InterPro"/>
</dbReference>
<dbReference type="RefSeq" id="WP_268498308.1">
    <property type="nucleotide sequence ID" value="NZ_CP126100.1"/>
</dbReference>
<comment type="caution">
    <text evidence="7">The sequence shown here is derived from an EMBL/GenBank/DDBJ whole genome shotgun (WGS) entry which is preliminary data.</text>
</comment>
<proteinExistence type="predicted"/>
<dbReference type="InterPro" id="IPR012727">
    <property type="entry name" value="Gly_oxidase_ThiO"/>
</dbReference>
<dbReference type="NCBIfam" id="TIGR02352">
    <property type="entry name" value="thiamin_ThiO"/>
    <property type="match status" value="1"/>
</dbReference>
<evidence type="ECO:0000256" key="5">
    <source>
        <dbReference type="ARBA" id="ARBA00050018"/>
    </source>
</evidence>
<dbReference type="EMBL" id="JALAWA010000002">
    <property type="protein sequence ID" value="MCY9183717.1"/>
    <property type="molecule type" value="Genomic_DNA"/>
</dbReference>
<keyword evidence="2" id="KW-0784">Thiamine biosynthesis</keyword>